<feature type="domain" description="Solute-binding protein family 3/N-terminal" evidence="2">
    <location>
        <begin position="5"/>
        <end position="232"/>
    </location>
</feature>
<evidence type="ECO:0000313" key="4">
    <source>
        <dbReference type="Proteomes" id="UP000199664"/>
    </source>
</evidence>
<evidence type="ECO:0000256" key="1">
    <source>
        <dbReference type="ARBA" id="ARBA00022729"/>
    </source>
</evidence>
<dbReference type="SMART" id="SM00062">
    <property type="entry name" value="PBPb"/>
    <property type="match status" value="1"/>
</dbReference>
<reference evidence="4" key="1">
    <citation type="submission" date="2016-10" db="EMBL/GenBank/DDBJ databases">
        <authorList>
            <person name="Varghese N."/>
            <person name="Submissions S."/>
        </authorList>
    </citation>
    <scope>NUCLEOTIDE SEQUENCE [LARGE SCALE GENOMIC DNA]</scope>
    <source>
        <strain evidence="4">LMG 26383,CCUG 61248,R- 45681</strain>
    </source>
</reference>
<dbReference type="Proteomes" id="UP000199664">
    <property type="component" value="Unassembled WGS sequence"/>
</dbReference>
<accession>A0A1H7HCC9</accession>
<dbReference type="SUPFAM" id="SSF53850">
    <property type="entry name" value="Periplasmic binding protein-like II"/>
    <property type="match status" value="1"/>
</dbReference>
<dbReference type="OrthoDB" id="9768183at2"/>
<dbReference type="Pfam" id="PF00497">
    <property type="entry name" value="SBP_bac_3"/>
    <property type="match status" value="1"/>
</dbReference>
<evidence type="ECO:0000259" key="2">
    <source>
        <dbReference type="SMART" id="SM00062"/>
    </source>
</evidence>
<name>A0A1H7HCC9_9HYPH</name>
<dbReference type="STRING" id="1036779.SAMN04515666_101618"/>
<protein>
    <submittedName>
        <fullName evidence="3">Amino acid ABC transporter substrate-binding protein, PAAT family</fullName>
    </submittedName>
</protein>
<dbReference type="EMBL" id="FOAN01000001">
    <property type="protein sequence ID" value="SEK47919.1"/>
    <property type="molecule type" value="Genomic_DNA"/>
</dbReference>
<keyword evidence="4" id="KW-1185">Reference proteome</keyword>
<evidence type="ECO:0000313" key="3">
    <source>
        <dbReference type="EMBL" id="SEK47919.1"/>
    </source>
</evidence>
<gene>
    <name evidence="3" type="ORF">SAMN04515666_101618</name>
</gene>
<proteinExistence type="predicted"/>
<dbReference type="RefSeq" id="WP_091829628.1">
    <property type="nucleotide sequence ID" value="NZ_FOAN01000001.1"/>
</dbReference>
<dbReference type="PROSITE" id="PS51257">
    <property type="entry name" value="PROKAR_LIPOPROTEIN"/>
    <property type="match status" value="1"/>
</dbReference>
<dbReference type="AlphaFoldDB" id="A0A1H7HCC9"/>
<dbReference type="InterPro" id="IPR001638">
    <property type="entry name" value="Solute-binding_3/MltF_N"/>
</dbReference>
<dbReference type="PANTHER" id="PTHR35936:SF17">
    <property type="entry name" value="ARGININE-BINDING EXTRACELLULAR PROTEIN ARTP"/>
    <property type="match status" value="1"/>
</dbReference>
<organism evidence="3 4">
    <name type="scientific">Bosea lupini</name>
    <dbReference type="NCBI Taxonomy" id="1036779"/>
    <lineage>
        <taxon>Bacteria</taxon>
        <taxon>Pseudomonadati</taxon>
        <taxon>Pseudomonadota</taxon>
        <taxon>Alphaproteobacteria</taxon>
        <taxon>Hyphomicrobiales</taxon>
        <taxon>Boseaceae</taxon>
        <taxon>Bosea</taxon>
    </lineage>
</organism>
<sequence>MSGRPIVFAYLDEPPFCWPAPGGTAQGCDVELVTAAFRTLGITTFEQQLTTFAELLPGLASGRWTVTTPLFVTTERRRLVDFSRPVWALADGLLVRSADRGLLTGYRAVAVAGARLVVVGGQVQEQAGLAAGIAPERLIRVATQEEAVTAVKTGQADAYASVAMAHRGYLARQPDADLTVVAVPTSESTPAAGAFAFGKQDATLRERFNAALESLVGGDWHRAMMARHGFPAGEY</sequence>
<dbReference type="Gene3D" id="3.40.190.10">
    <property type="entry name" value="Periplasmic binding protein-like II"/>
    <property type="match status" value="2"/>
</dbReference>
<dbReference type="PANTHER" id="PTHR35936">
    <property type="entry name" value="MEMBRANE-BOUND LYTIC MUREIN TRANSGLYCOSYLASE F"/>
    <property type="match status" value="1"/>
</dbReference>
<keyword evidence="1" id="KW-0732">Signal</keyword>